<keyword evidence="5" id="KW-1185">Reference proteome</keyword>
<comment type="similarity">
    <text evidence="1 2">Belongs to the small heat shock protein (HSP20) family.</text>
</comment>
<name>A0ABU5CXG4_9BACI</name>
<dbReference type="Gene3D" id="2.60.40.790">
    <property type="match status" value="1"/>
</dbReference>
<dbReference type="Pfam" id="PF00011">
    <property type="entry name" value="HSP20"/>
    <property type="match status" value="1"/>
</dbReference>
<evidence type="ECO:0000259" key="3">
    <source>
        <dbReference type="PROSITE" id="PS01031"/>
    </source>
</evidence>
<dbReference type="InterPro" id="IPR002068">
    <property type="entry name" value="A-crystallin/Hsp20_dom"/>
</dbReference>
<evidence type="ECO:0000256" key="1">
    <source>
        <dbReference type="PROSITE-ProRule" id="PRU00285"/>
    </source>
</evidence>
<evidence type="ECO:0000256" key="2">
    <source>
        <dbReference type="RuleBase" id="RU003616"/>
    </source>
</evidence>
<proteinExistence type="inferred from homology"/>
<dbReference type="InterPro" id="IPR008978">
    <property type="entry name" value="HSP20-like_chaperone"/>
</dbReference>
<organism evidence="4 5">
    <name type="scientific">Paracerasibacillus soli</name>
    <dbReference type="NCBI Taxonomy" id="480284"/>
    <lineage>
        <taxon>Bacteria</taxon>
        <taxon>Bacillati</taxon>
        <taxon>Bacillota</taxon>
        <taxon>Bacilli</taxon>
        <taxon>Bacillales</taxon>
        <taxon>Bacillaceae</taxon>
        <taxon>Paracerasibacillus</taxon>
    </lineage>
</organism>
<comment type="caution">
    <text evidence="4">The sequence shown here is derived from an EMBL/GenBank/DDBJ whole genome shotgun (WGS) entry which is preliminary data.</text>
</comment>
<evidence type="ECO:0000313" key="5">
    <source>
        <dbReference type="Proteomes" id="UP001275315"/>
    </source>
</evidence>
<dbReference type="EMBL" id="JAWDIQ010000003">
    <property type="protein sequence ID" value="MDY0410549.1"/>
    <property type="molecule type" value="Genomic_DNA"/>
</dbReference>
<dbReference type="Proteomes" id="UP001275315">
    <property type="component" value="Unassembled WGS sequence"/>
</dbReference>
<gene>
    <name evidence="4" type="ORF">RWD45_20935</name>
</gene>
<dbReference type="CDD" id="cd06464">
    <property type="entry name" value="ACD_sHsps-like"/>
    <property type="match status" value="1"/>
</dbReference>
<protein>
    <submittedName>
        <fullName evidence="4">Hsp20/alpha crystallin family protein</fullName>
    </submittedName>
</protein>
<accession>A0ABU5CXG4</accession>
<dbReference type="RefSeq" id="WP_320381437.1">
    <property type="nucleotide sequence ID" value="NZ_JAWDIQ010000003.1"/>
</dbReference>
<sequence length="157" mass="18581">MNPFQHHDWKKNIESFQKMSDWQQSMGHFFNDSFWNQFDGMVKPNNFPQVNMYQTDHELLLIVSVPGLTELDDFKIYVDYTTIELKGVIDIHHDSGNVVQKEIPQGAFERSLTLPFPVRIDKIEATYRDGLVFITLHRLISEENQRNRIRIQLLDDD</sequence>
<evidence type="ECO:0000313" key="4">
    <source>
        <dbReference type="EMBL" id="MDY0410549.1"/>
    </source>
</evidence>
<dbReference type="SUPFAM" id="SSF49764">
    <property type="entry name" value="HSP20-like chaperones"/>
    <property type="match status" value="1"/>
</dbReference>
<dbReference type="PROSITE" id="PS01031">
    <property type="entry name" value="SHSP"/>
    <property type="match status" value="1"/>
</dbReference>
<reference evidence="4 5" key="1">
    <citation type="submission" date="2023-10" db="EMBL/GenBank/DDBJ databases">
        <title>Virgibacillus soli CC-YMP-6 genome.</title>
        <authorList>
            <person name="Miliotis G."/>
            <person name="Sengupta P."/>
            <person name="Hameed A."/>
            <person name="Chuvochina M."/>
            <person name="Mcdonagh F."/>
            <person name="Simpson A.C."/>
            <person name="Singh N.K."/>
            <person name="Rekha P.D."/>
            <person name="Raman K."/>
            <person name="Hugenholtz P."/>
            <person name="Venkateswaran K."/>
        </authorList>
    </citation>
    <scope>NUCLEOTIDE SEQUENCE [LARGE SCALE GENOMIC DNA]</scope>
    <source>
        <strain evidence="4 5">CC-YMP-6</strain>
    </source>
</reference>
<feature type="domain" description="SHSP" evidence="3">
    <location>
        <begin position="41"/>
        <end position="154"/>
    </location>
</feature>